<feature type="disulfide bond" evidence="3">
    <location>
        <begin position="179"/>
        <end position="188"/>
    </location>
</feature>
<keyword evidence="2 3" id="KW-0424">Laminin EGF-like domain</keyword>
<dbReference type="PROSITE" id="PS50027">
    <property type="entry name" value="EGF_LAM_2"/>
    <property type="match status" value="4"/>
</dbReference>
<reference evidence="5 6" key="1">
    <citation type="submission" date="2022-12" db="EMBL/GenBank/DDBJ databases">
        <title>Chromosome-level genome of Tegillarca granosa.</title>
        <authorList>
            <person name="Kim J."/>
        </authorList>
    </citation>
    <scope>NUCLEOTIDE SEQUENCE [LARGE SCALE GENOMIC DNA]</scope>
    <source>
        <strain evidence="5">Teg-2019</strain>
        <tissue evidence="5">Adductor muscle</tissue>
    </source>
</reference>
<dbReference type="PRINTS" id="PR00011">
    <property type="entry name" value="EGFLAMININ"/>
</dbReference>
<feature type="domain" description="Laminin EGF-like" evidence="4">
    <location>
        <begin position="51"/>
        <end position="96"/>
    </location>
</feature>
<name>A0ABQ9ELJ2_TEGGR</name>
<organism evidence="5 6">
    <name type="scientific">Tegillarca granosa</name>
    <name type="common">Malaysian cockle</name>
    <name type="synonym">Anadara granosa</name>
    <dbReference type="NCBI Taxonomy" id="220873"/>
    <lineage>
        <taxon>Eukaryota</taxon>
        <taxon>Metazoa</taxon>
        <taxon>Spiralia</taxon>
        <taxon>Lophotrochozoa</taxon>
        <taxon>Mollusca</taxon>
        <taxon>Bivalvia</taxon>
        <taxon>Autobranchia</taxon>
        <taxon>Pteriomorphia</taxon>
        <taxon>Arcoida</taxon>
        <taxon>Arcoidea</taxon>
        <taxon>Arcidae</taxon>
        <taxon>Tegillarca</taxon>
    </lineage>
</organism>
<evidence type="ECO:0000256" key="2">
    <source>
        <dbReference type="ARBA" id="ARBA00023292"/>
    </source>
</evidence>
<dbReference type="PANTHER" id="PTHR10574">
    <property type="entry name" value="NETRIN/LAMININ-RELATED"/>
    <property type="match status" value="1"/>
</dbReference>
<gene>
    <name evidence="5" type="ORF">KUTeg_016656</name>
</gene>
<feature type="domain" description="Laminin EGF-like" evidence="4">
    <location>
        <begin position="6"/>
        <end position="50"/>
    </location>
</feature>
<protein>
    <recommendedName>
        <fullName evidence="4">Laminin EGF-like domain-containing protein</fullName>
    </recommendedName>
</protein>
<feature type="disulfide bond" evidence="3">
    <location>
        <begin position="26"/>
        <end position="35"/>
    </location>
</feature>
<sequence>MTSCECQCAEPGSVDQICREDGQCPCRSNYGSRTCGHCSPGYYSYPDCKPCNCELYGSYGLSCEQVTGQCDCRPTFQGVMCDSCKEGFYNYPICEVCNCNPSGAKEIPGYPLGGCGMVVTGQLCECKERVTGRICDRCKPGYYGLNRNNPLGCDACMCYTPGTVSGLNVCDQENGQCICKVDVTGQNCDTCIDGFYGLTENNPFGCVECDCDMGGSVSPVCDKRTGQCRCKPRVQGRRCERPESLHFYPTLHQFVYEIEDGYTPEGTPVRYGFDQTVFPDFSWRGYAVLTQVQPEVIMDININKPSLYRLIYRYHNLNDETVRGEVVLKPRSDRQDTQRSEVFFSATNSPDFATVGSSTSMYDFDYMVLIPQAYYEATVLQQRVTRPLIYMCLQYNYPDITEFPVTFGQDGFIIDVDGNRTRTQVFTDKVILDELGIPALAQLNENQVMLKNHSLDVPVMTRVPNPGLYTLVFNYYTFSDKTKNLDVNVRTLNGDMDGKVLVTNCDYSYARGLSVLCRQVMKGSDDMPSVVNITDSAELTITGPYDINVAIGSVVAIPYSDCIASRYSVPVGTTKIEFEDPPNEGLRVDLDNLPPRILDKSTGLVRLNSTVV</sequence>
<proteinExistence type="predicted"/>
<dbReference type="Proteomes" id="UP001217089">
    <property type="component" value="Unassembled WGS sequence"/>
</dbReference>
<keyword evidence="1 3" id="KW-1015">Disulfide bond</keyword>
<dbReference type="InterPro" id="IPR050440">
    <property type="entry name" value="Laminin/Netrin_ECM"/>
</dbReference>
<evidence type="ECO:0000313" key="6">
    <source>
        <dbReference type="Proteomes" id="UP001217089"/>
    </source>
</evidence>
<accession>A0ABQ9ELJ2</accession>
<feature type="domain" description="Laminin EGF-like" evidence="4">
    <location>
        <begin position="156"/>
        <end position="208"/>
    </location>
</feature>
<feature type="disulfide bond" evidence="3">
    <location>
        <begin position="126"/>
        <end position="135"/>
    </location>
</feature>
<dbReference type="PROSITE" id="PS01248">
    <property type="entry name" value="EGF_LAM_1"/>
    <property type="match status" value="1"/>
</dbReference>
<comment type="caution">
    <text evidence="5">The sequence shown here is derived from an EMBL/GenBank/DDBJ whole genome shotgun (WGS) entry which is preliminary data.</text>
</comment>
<feature type="domain" description="Laminin EGF-like" evidence="4">
    <location>
        <begin position="97"/>
        <end position="155"/>
    </location>
</feature>
<evidence type="ECO:0000313" key="5">
    <source>
        <dbReference type="EMBL" id="KAJ8306111.1"/>
    </source>
</evidence>
<evidence type="ECO:0000256" key="3">
    <source>
        <dbReference type="PROSITE-ProRule" id="PRU00460"/>
    </source>
</evidence>
<feature type="disulfide bond" evidence="3">
    <location>
        <begin position="72"/>
        <end position="81"/>
    </location>
</feature>
<feature type="disulfide bond" evidence="3">
    <location>
        <begin position="53"/>
        <end position="70"/>
    </location>
</feature>
<dbReference type="CDD" id="cd02795">
    <property type="entry name" value="CBM6-CBM35-CBM36_like"/>
    <property type="match status" value="1"/>
</dbReference>
<feature type="disulfide bond" evidence="3">
    <location>
        <begin position="6"/>
        <end position="18"/>
    </location>
</feature>
<dbReference type="InterPro" id="IPR002049">
    <property type="entry name" value="LE_dom"/>
</dbReference>
<dbReference type="Gene3D" id="2.10.25.10">
    <property type="entry name" value="Laminin"/>
    <property type="match status" value="5"/>
</dbReference>
<feature type="disulfide bond" evidence="3">
    <location>
        <begin position="51"/>
        <end position="63"/>
    </location>
</feature>
<dbReference type="Pfam" id="PF00053">
    <property type="entry name" value="EGF_laminin"/>
    <property type="match status" value="5"/>
</dbReference>
<dbReference type="EMBL" id="JARBDR010000813">
    <property type="protein sequence ID" value="KAJ8306111.1"/>
    <property type="molecule type" value="Genomic_DNA"/>
</dbReference>
<evidence type="ECO:0000259" key="4">
    <source>
        <dbReference type="PROSITE" id="PS50027"/>
    </source>
</evidence>
<dbReference type="CDD" id="cd00055">
    <property type="entry name" value="EGF_Lam"/>
    <property type="match status" value="5"/>
</dbReference>
<dbReference type="SUPFAM" id="SSF57196">
    <property type="entry name" value="EGF/Laminin"/>
    <property type="match status" value="5"/>
</dbReference>
<evidence type="ECO:0000256" key="1">
    <source>
        <dbReference type="ARBA" id="ARBA00023157"/>
    </source>
</evidence>
<keyword evidence="6" id="KW-1185">Reference proteome</keyword>
<comment type="caution">
    <text evidence="3">Lacks conserved residue(s) required for the propagation of feature annotation.</text>
</comment>
<dbReference type="PANTHER" id="PTHR10574:SF406">
    <property type="entry name" value="LAMININ SUBUNIT ALPHA 5"/>
    <property type="match status" value="1"/>
</dbReference>
<dbReference type="SMART" id="SM00180">
    <property type="entry name" value="EGF_Lam"/>
    <property type="match status" value="5"/>
</dbReference>